<dbReference type="GO" id="GO:0007010">
    <property type="term" value="P:cytoskeleton organization"/>
    <property type="evidence" value="ECO:0007669"/>
    <property type="project" value="TreeGrafter"/>
</dbReference>
<keyword evidence="3" id="KW-0862">Zinc</keyword>
<dbReference type="PROSITE" id="PS00028">
    <property type="entry name" value="ZINC_FINGER_C2H2_1"/>
    <property type="match status" value="1"/>
</dbReference>
<dbReference type="InterPro" id="IPR057451">
    <property type="entry name" value="BRWD/PHIP_AD"/>
</dbReference>
<dbReference type="CDD" id="cd04369">
    <property type="entry name" value="Bromodomain"/>
    <property type="match status" value="1"/>
</dbReference>
<keyword evidence="3" id="KW-0863">Zinc-finger</keyword>
<dbReference type="SUPFAM" id="SSF47370">
    <property type="entry name" value="Bromodomain"/>
    <property type="match status" value="1"/>
</dbReference>
<dbReference type="InterPro" id="IPR001487">
    <property type="entry name" value="Bromodomain"/>
</dbReference>
<dbReference type="InterPro" id="IPR036427">
    <property type="entry name" value="Bromodomain-like_sf"/>
</dbReference>
<keyword evidence="3" id="KW-0479">Metal-binding</keyword>
<dbReference type="SMART" id="SM00297">
    <property type="entry name" value="BROMO"/>
    <property type="match status" value="1"/>
</dbReference>
<feature type="domain" description="C2H2-type" evidence="6">
    <location>
        <begin position="44"/>
        <end position="72"/>
    </location>
</feature>
<dbReference type="PROSITE" id="PS50157">
    <property type="entry name" value="ZINC_FINGER_C2H2_2"/>
    <property type="match status" value="1"/>
</dbReference>
<feature type="region of interest" description="Disordered" evidence="4">
    <location>
        <begin position="115"/>
        <end position="138"/>
    </location>
</feature>
<evidence type="ECO:0000259" key="6">
    <source>
        <dbReference type="PROSITE" id="PS50157"/>
    </source>
</evidence>
<organism evidence="7 8">
    <name type="scientific">Leptotrombidium deliense</name>
    <dbReference type="NCBI Taxonomy" id="299467"/>
    <lineage>
        <taxon>Eukaryota</taxon>
        <taxon>Metazoa</taxon>
        <taxon>Ecdysozoa</taxon>
        <taxon>Arthropoda</taxon>
        <taxon>Chelicerata</taxon>
        <taxon>Arachnida</taxon>
        <taxon>Acari</taxon>
        <taxon>Acariformes</taxon>
        <taxon>Trombidiformes</taxon>
        <taxon>Prostigmata</taxon>
        <taxon>Anystina</taxon>
        <taxon>Parasitengona</taxon>
        <taxon>Trombiculoidea</taxon>
        <taxon>Trombiculidae</taxon>
        <taxon>Leptotrombidium</taxon>
    </lineage>
</organism>
<dbReference type="Pfam" id="PF00439">
    <property type="entry name" value="Bromodomain"/>
    <property type="match status" value="1"/>
</dbReference>
<protein>
    <submittedName>
        <fullName evidence="7">Bromodomain and WD repeat-containing protein 3-like protein</fullName>
    </submittedName>
</protein>
<dbReference type="PANTHER" id="PTHR16266:SF17">
    <property type="entry name" value="BRWD3"/>
    <property type="match status" value="1"/>
</dbReference>
<dbReference type="VEuPathDB" id="VectorBase:LDEU004562"/>
<dbReference type="Gene3D" id="1.20.920.10">
    <property type="entry name" value="Bromodomain-like"/>
    <property type="match status" value="1"/>
</dbReference>
<evidence type="ECO:0000313" key="8">
    <source>
        <dbReference type="Proteomes" id="UP000288716"/>
    </source>
</evidence>
<proteinExistence type="predicted"/>
<evidence type="ECO:0000259" key="5">
    <source>
        <dbReference type="PROSITE" id="PS50014"/>
    </source>
</evidence>
<dbReference type="GO" id="GO:0005634">
    <property type="term" value="C:nucleus"/>
    <property type="evidence" value="ECO:0007669"/>
    <property type="project" value="TreeGrafter"/>
</dbReference>
<accession>A0A443SIY8</accession>
<feature type="domain" description="Bromo" evidence="5">
    <location>
        <begin position="584"/>
        <end position="654"/>
    </location>
</feature>
<keyword evidence="8" id="KW-1185">Reference proteome</keyword>
<dbReference type="Pfam" id="PF25313">
    <property type="entry name" value="BRWD_AD"/>
    <property type="match status" value="1"/>
</dbReference>
<dbReference type="GO" id="GO:0008360">
    <property type="term" value="P:regulation of cell shape"/>
    <property type="evidence" value="ECO:0007669"/>
    <property type="project" value="TreeGrafter"/>
</dbReference>
<name>A0A443SIY8_9ACAR</name>
<dbReference type="PROSITE" id="PS50014">
    <property type="entry name" value="BROMODOMAIN_2"/>
    <property type="match status" value="1"/>
</dbReference>
<sequence>MDSSDESDSITIVGDAFQENNIAVVINDSNGNRMSSTANNSLPYKCKLCGRIYDLLEQVKNHYESIHIADKAVMCKLEADELYDYNHTPLSDESGDDNQVDDPCTSDSFESCVDGSTVSSFPDESSSNNFHDTSPSDVKTAENDFGIDQISKLKNCVKKRKPGRPKGSTINKQSKGKLPSRRPLIVKKVVTEVRKELVPVSKINDWYTNHYPLRTPYYPQIGDHIDVSISAYKNFEDQLTKNCPYLEKQKFPADVAKLHQITATVCDIKFTNRNYETASPFIIHMTLELIDRDETVDLWWCNIPMPDFVVLKKYNKSGDWLVGDRFRTLLNQAWWLGTITKYTASFAGNIQSWFHCFEVTYDTGDSELLSPWDLFKENTTRKPKKFNAGVPLYTDELHLLLYSPDEEEWPKCGRDAECQRITEGLKSVLVKVADLLRNIHSDTPYGMTLNVIIQRLENKWYRRIKSVHFDLKVMRKNIADSKLDHILKRKAGIVLQVIQQFIDQPDCRDILQILNKSLPHDDLSSNCDITSDTSIQKNASKCMKKKRHASETLSDSAAAEIHSESGEYSCIWRDDCLKLIADVCQEPFAKPFIEPVNLEDFPDYKNFITDPIDLKTMKHRLETGQYSRPEDMKKDIWQLISNSRHYNLKKNTPIYQFTTSLENYLNERMTVIIHDFLDTVRLEKKARRRV</sequence>
<dbReference type="InterPro" id="IPR018359">
    <property type="entry name" value="Bromodomain_CS"/>
</dbReference>
<evidence type="ECO:0000313" key="7">
    <source>
        <dbReference type="EMBL" id="RWS27480.1"/>
    </source>
</evidence>
<evidence type="ECO:0000256" key="1">
    <source>
        <dbReference type="ARBA" id="ARBA00023117"/>
    </source>
</evidence>
<feature type="region of interest" description="Disordered" evidence="4">
    <location>
        <begin position="156"/>
        <end position="178"/>
    </location>
</feature>
<evidence type="ECO:0000256" key="3">
    <source>
        <dbReference type="PROSITE-ProRule" id="PRU00042"/>
    </source>
</evidence>
<reference evidence="7 8" key="1">
    <citation type="journal article" date="2018" name="Gigascience">
        <title>Genomes of trombidid mites reveal novel predicted allergens and laterally-transferred genes associated with secondary metabolism.</title>
        <authorList>
            <person name="Dong X."/>
            <person name="Chaisiri K."/>
            <person name="Xia D."/>
            <person name="Armstrong S.D."/>
            <person name="Fang Y."/>
            <person name="Donnelly M.J."/>
            <person name="Kadowaki T."/>
            <person name="McGarry J.W."/>
            <person name="Darby A.C."/>
            <person name="Makepeace B.L."/>
        </authorList>
    </citation>
    <scope>NUCLEOTIDE SEQUENCE [LARGE SCALE GENOMIC DNA]</scope>
    <source>
        <strain evidence="7">UoL-UT</strain>
    </source>
</reference>
<dbReference type="GO" id="GO:0006357">
    <property type="term" value="P:regulation of transcription by RNA polymerase II"/>
    <property type="evidence" value="ECO:0007669"/>
    <property type="project" value="TreeGrafter"/>
</dbReference>
<gene>
    <name evidence="7" type="ORF">B4U80_12866</name>
</gene>
<dbReference type="InterPro" id="IPR013087">
    <property type="entry name" value="Znf_C2H2_type"/>
</dbReference>
<dbReference type="AlphaFoldDB" id="A0A443SIY8"/>
<dbReference type="EMBL" id="NCKV01001985">
    <property type="protein sequence ID" value="RWS27480.1"/>
    <property type="molecule type" value="Genomic_DNA"/>
</dbReference>
<evidence type="ECO:0000256" key="2">
    <source>
        <dbReference type="PROSITE-ProRule" id="PRU00035"/>
    </source>
</evidence>
<dbReference type="STRING" id="299467.A0A443SIY8"/>
<dbReference type="GO" id="GO:0008270">
    <property type="term" value="F:zinc ion binding"/>
    <property type="evidence" value="ECO:0007669"/>
    <property type="project" value="UniProtKB-KW"/>
</dbReference>
<dbReference type="InterPro" id="IPR036236">
    <property type="entry name" value="Znf_C2H2_sf"/>
</dbReference>
<dbReference type="PANTHER" id="PTHR16266">
    <property type="entry name" value="WD REPEAT DOMAIN 9"/>
    <property type="match status" value="1"/>
</dbReference>
<dbReference type="PROSITE" id="PS00633">
    <property type="entry name" value="BROMODOMAIN_1"/>
    <property type="match status" value="1"/>
</dbReference>
<feature type="compositionally biased region" description="Polar residues" evidence="4">
    <location>
        <begin position="115"/>
        <end position="137"/>
    </location>
</feature>
<dbReference type="SUPFAM" id="SSF57667">
    <property type="entry name" value="beta-beta-alpha zinc fingers"/>
    <property type="match status" value="1"/>
</dbReference>
<dbReference type="PRINTS" id="PR00503">
    <property type="entry name" value="BROMODOMAIN"/>
</dbReference>
<dbReference type="Proteomes" id="UP000288716">
    <property type="component" value="Unassembled WGS sequence"/>
</dbReference>
<dbReference type="InterPro" id="IPR052060">
    <property type="entry name" value="Bromo_WD_repeat"/>
</dbReference>
<keyword evidence="1 2" id="KW-0103">Bromodomain</keyword>
<dbReference type="OrthoDB" id="6516845at2759"/>
<comment type="caution">
    <text evidence="7">The sequence shown here is derived from an EMBL/GenBank/DDBJ whole genome shotgun (WGS) entry which is preliminary data.</text>
</comment>
<evidence type="ECO:0000256" key="4">
    <source>
        <dbReference type="SAM" id="MobiDB-lite"/>
    </source>
</evidence>